<gene>
    <name evidence="1" type="ORF">DPMN_017847</name>
</gene>
<dbReference type="EMBL" id="JAIWYP010000001">
    <property type="protein sequence ID" value="KAH3893697.1"/>
    <property type="molecule type" value="Genomic_DNA"/>
</dbReference>
<accession>A0A9D4NIB4</accession>
<keyword evidence="2" id="KW-1185">Reference proteome</keyword>
<reference evidence="1" key="2">
    <citation type="submission" date="2020-11" db="EMBL/GenBank/DDBJ databases">
        <authorList>
            <person name="McCartney M.A."/>
            <person name="Auch B."/>
            <person name="Kono T."/>
            <person name="Mallez S."/>
            <person name="Becker A."/>
            <person name="Gohl D.M."/>
            <person name="Silverstein K.A.T."/>
            <person name="Koren S."/>
            <person name="Bechman K.B."/>
            <person name="Herman A."/>
            <person name="Abrahante J.E."/>
            <person name="Garbe J."/>
        </authorList>
    </citation>
    <scope>NUCLEOTIDE SEQUENCE</scope>
    <source>
        <strain evidence="1">Duluth1</strain>
        <tissue evidence="1">Whole animal</tissue>
    </source>
</reference>
<dbReference type="Proteomes" id="UP000828390">
    <property type="component" value="Unassembled WGS sequence"/>
</dbReference>
<evidence type="ECO:0000313" key="2">
    <source>
        <dbReference type="Proteomes" id="UP000828390"/>
    </source>
</evidence>
<name>A0A9D4NIB4_DREPO</name>
<comment type="caution">
    <text evidence="1">The sequence shown here is derived from an EMBL/GenBank/DDBJ whole genome shotgun (WGS) entry which is preliminary data.</text>
</comment>
<organism evidence="1 2">
    <name type="scientific">Dreissena polymorpha</name>
    <name type="common">Zebra mussel</name>
    <name type="synonym">Mytilus polymorpha</name>
    <dbReference type="NCBI Taxonomy" id="45954"/>
    <lineage>
        <taxon>Eukaryota</taxon>
        <taxon>Metazoa</taxon>
        <taxon>Spiralia</taxon>
        <taxon>Lophotrochozoa</taxon>
        <taxon>Mollusca</taxon>
        <taxon>Bivalvia</taxon>
        <taxon>Autobranchia</taxon>
        <taxon>Heteroconchia</taxon>
        <taxon>Euheterodonta</taxon>
        <taxon>Imparidentia</taxon>
        <taxon>Neoheterodontei</taxon>
        <taxon>Myida</taxon>
        <taxon>Dreissenoidea</taxon>
        <taxon>Dreissenidae</taxon>
        <taxon>Dreissena</taxon>
    </lineage>
</organism>
<sequence length="64" mass="7378">MDPVKPRWITAIVAKSMNKIHRVWKSQNMHTRPSCFFKNPKTTEFSKDAKYLGAEVGSISIQLK</sequence>
<protein>
    <submittedName>
        <fullName evidence="1">Uncharacterized protein</fullName>
    </submittedName>
</protein>
<evidence type="ECO:0000313" key="1">
    <source>
        <dbReference type="EMBL" id="KAH3893697.1"/>
    </source>
</evidence>
<proteinExistence type="predicted"/>
<reference evidence="1" key="1">
    <citation type="journal article" date="2019" name="bioRxiv">
        <title>The Genome of the Zebra Mussel, Dreissena polymorpha: A Resource for Invasive Species Research.</title>
        <authorList>
            <person name="McCartney M.A."/>
            <person name="Auch B."/>
            <person name="Kono T."/>
            <person name="Mallez S."/>
            <person name="Zhang Y."/>
            <person name="Obille A."/>
            <person name="Becker A."/>
            <person name="Abrahante J.E."/>
            <person name="Garbe J."/>
            <person name="Badalamenti J.P."/>
            <person name="Herman A."/>
            <person name="Mangelson H."/>
            <person name="Liachko I."/>
            <person name="Sullivan S."/>
            <person name="Sone E.D."/>
            <person name="Koren S."/>
            <person name="Silverstein K.A.T."/>
            <person name="Beckman K.B."/>
            <person name="Gohl D.M."/>
        </authorList>
    </citation>
    <scope>NUCLEOTIDE SEQUENCE</scope>
    <source>
        <strain evidence="1">Duluth1</strain>
        <tissue evidence="1">Whole animal</tissue>
    </source>
</reference>
<dbReference type="AlphaFoldDB" id="A0A9D4NIB4"/>